<evidence type="ECO:0000313" key="6">
    <source>
        <dbReference type="EMBL" id="GII34242.1"/>
    </source>
</evidence>
<keyword evidence="7" id="KW-1185">Reference proteome</keyword>
<dbReference type="PANTHER" id="PTHR30055">
    <property type="entry name" value="HTH-TYPE TRANSCRIPTIONAL REGULATOR RUTR"/>
    <property type="match status" value="1"/>
</dbReference>
<comment type="caution">
    <text evidence="6">The sequence shown here is derived from an EMBL/GenBank/DDBJ whole genome shotgun (WGS) entry which is preliminary data.</text>
</comment>
<protein>
    <submittedName>
        <fullName evidence="6">TetR family transcriptional regulator</fullName>
    </submittedName>
</protein>
<dbReference type="InterPro" id="IPR009057">
    <property type="entry name" value="Homeodomain-like_sf"/>
</dbReference>
<sequence>MSKGPNAARRNESSRQAILAATEDLCRENGYGRLTIEAIAARAGVGKTTIYRWWPSKGAVVLELLDQAATLASAPPDTGDLAADLRTLLTEVIGILTPVHTSPATGLIAEALQDPDLAHDLREHLIEPRIAAFKQRLRRAQDAGQLSADADLDVALDLLYGPLYHRMALHLGMPDPGHLDSLVAHVLRALTPPHPAGVRERRRKSQTGVS</sequence>
<evidence type="ECO:0000259" key="5">
    <source>
        <dbReference type="PROSITE" id="PS50977"/>
    </source>
</evidence>
<evidence type="ECO:0000256" key="2">
    <source>
        <dbReference type="ARBA" id="ARBA00023125"/>
    </source>
</evidence>
<keyword evidence="2 4" id="KW-0238">DNA-binding</keyword>
<feature type="domain" description="HTH tetR-type" evidence="5">
    <location>
        <begin position="12"/>
        <end position="72"/>
    </location>
</feature>
<keyword evidence="1" id="KW-0805">Transcription regulation</keyword>
<dbReference type="Gene3D" id="1.10.357.10">
    <property type="entry name" value="Tetracycline Repressor, domain 2"/>
    <property type="match status" value="1"/>
</dbReference>
<dbReference type="Pfam" id="PF16859">
    <property type="entry name" value="TetR_C_11"/>
    <property type="match status" value="1"/>
</dbReference>
<dbReference type="RefSeq" id="WP_203958041.1">
    <property type="nucleotide sequence ID" value="NZ_BOOO01000048.1"/>
</dbReference>
<dbReference type="GO" id="GO:0000976">
    <property type="term" value="F:transcription cis-regulatory region binding"/>
    <property type="evidence" value="ECO:0007669"/>
    <property type="project" value="TreeGrafter"/>
</dbReference>
<dbReference type="PANTHER" id="PTHR30055:SF148">
    <property type="entry name" value="TETR-FAMILY TRANSCRIPTIONAL REGULATOR"/>
    <property type="match status" value="1"/>
</dbReference>
<dbReference type="EMBL" id="BOOO01000048">
    <property type="protein sequence ID" value="GII34242.1"/>
    <property type="molecule type" value="Genomic_DNA"/>
</dbReference>
<dbReference type="InterPro" id="IPR001647">
    <property type="entry name" value="HTH_TetR"/>
</dbReference>
<feature type="DNA-binding region" description="H-T-H motif" evidence="4">
    <location>
        <begin position="35"/>
        <end position="54"/>
    </location>
</feature>
<dbReference type="PRINTS" id="PR00455">
    <property type="entry name" value="HTHTETR"/>
</dbReference>
<dbReference type="Proteomes" id="UP000650628">
    <property type="component" value="Unassembled WGS sequence"/>
</dbReference>
<proteinExistence type="predicted"/>
<accession>A0A8J3TZP9</accession>
<organism evidence="6 7">
    <name type="scientific">Planotetraspora mira</name>
    <dbReference type="NCBI Taxonomy" id="58121"/>
    <lineage>
        <taxon>Bacteria</taxon>
        <taxon>Bacillati</taxon>
        <taxon>Actinomycetota</taxon>
        <taxon>Actinomycetes</taxon>
        <taxon>Streptosporangiales</taxon>
        <taxon>Streptosporangiaceae</taxon>
        <taxon>Planotetraspora</taxon>
    </lineage>
</organism>
<evidence type="ECO:0000256" key="4">
    <source>
        <dbReference type="PROSITE-ProRule" id="PRU00335"/>
    </source>
</evidence>
<evidence type="ECO:0000313" key="7">
    <source>
        <dbReference type="Proteomes" id="UP000650628"/>
    </source>
</evidence>
<dbReference type="SUPFAM" id="SSF46689">
    <property type="entry name" value="Homeodomain-like"/>
    <property type="match status" value="1"/>
</dbReference>
<keyword evidence="3" id="KW-0804">Transcription</keyword>
<dbReference type="InterPro" id="IPR050109">
    <property type="entry name" value="HTH-type_TetR-like_transc_reg"/>
</dbReference>
<evidence type="ECO:0000256" key="1">
    <source>
        <dbReference type="ARBA" id="ARBA00023015"/>
    </source>
</evidence>
<reference evidence="6 7" key="1">
    <citation type="submission" date="2021-01" db="EMBL/GenBank/DDBJ databases">
        <title>Whole genome shotgun sequence of Planotetraspora mira NBRC 15435.</title>
        <authorList>
            <person name="Komaki H."/>
            <person name="Tamura T."/>
        </authorList>
    </citation>
    <scope>NUCLEOTIDE SEQUENCE [LARGE SCALE GENOMIC DNA]</scope>
    <source>
        <strain evidence="6 7">NBRC 15435</strain>
    </source>
</reference>
<dbReference type="Gene3D" id="1.10.10.60">
    <property type="entry name" value="Homeodomain-like"/>
    <property type="match status" value="1"/>
</dbReference>
<dbReference type="InterPro" id="IPR036271">
    <property type="entry name" value="Tet_transcr_reg_TetR-rel_C_sf"/>
</dbReference>
<dbReference type="AlphaFoldDB" id="A0A8J3TZP9"/>
<dbReference type="Pfam" id="PF00440">
    <property type="entry name" value="TetR_N"/>
    <property type="match status" value="1"/>
</dbReference>
<dbReference type="InterPro" id="IPR011075">
    <property type="entry name" value="TetR_C"/>
</dbReference>
<name>A0A8J3TZP9_9ACTN</name>
<evidence type="ECO:0000256" key="3">
    <source>
        <dbReference type="ARBA" id="ARBA00023163"/>
    </source>
</evidence>
<dbReference type="SUPFAM" id="SSF48498">
    <property type="entry name" value="Tetracyclin repressor-like, C-terminal domain"/>
    <property type="match status" value="1"/>
</dbReference>
<dbReference type="GO" id="GO:0003700">
    <property type="term" value="F:DNA-binding transcription factor activity"/>
    <property type="evidence" value="ECO:0007669"/>
    <property type="project" value="TreeGrafter"/>
</dbReference>
<dbReference type="PROSITE" id="PS50977">
    <property type="entry name" value="HTH_TETR_2"/>
    <property type="match status" value="1"/>
</dbReference>
<gene>
    <name evidence="6" type="ORF">Pmi06nite_76840</name>
</gene>